<gene>
    <name evidence="2" type="ORF">ACJMK2_024502</name>
</gene>
<dbReference type="Pfam" id="PF00144">
    <property type="entry name" value="Beta-lactamase"/>
    <property type="match status" value="1"/>
</dbReference>
<reference evidence="2 3" key="1">
    <citation type="submission" date="2024-11" db="EMBL/GenBank/DDBJ databases">
        <title>Chromosome-level genome assembly of the freshwater bivalve Anodonta woodiana.</title>
        <authorList>
            <person name="Chen X."/>
        </authorList>
    </citation>
    <scope>NUCLEOTIDE SEQUENCE [LARGE SCALE GENOMIC DNA]</scope>
    <source>
        <strain evidence="2">MN2024</strain>
        <tissue evidence="2">Gills</tissue>
    </source>
</reference>
<dbReference type="PANTHER" id="PTHR46520:SF1">
    <property type="entry name" value="SERINE BETA-LACTAMASE-LIKE PROTEIN LACTB, MITOCHONDRIAL"/>
    <property type="match status" value="1"/>
</dbReference>
<protein>
    <recommendedName>
        <fullName evidence="1">Beta-lactamase-related domain-containing protein</fullName>
    </recommendedName>
</protein>
<feature type="domain" description="Beta-lactamase-related" evidence="1">
    <location>
        <begin position="163"/>
        <end position="566"/>
    </location>
</feature>
<proteinExistence type="predicted"/>
<dbReference type="Gene3D" id="3.40.710.10">
    <property type="entry name" value="DD-peptidase/beta-lactamase superfamily"/>
    <property type="match status" value="2"/>
</dbReference>
<dbReference type="Proteomes" id="UP001634394">
    <property type="component" value="Unassembled WGS sequence"/>
</dbReference>
<dbReference type="InterPro" id="IPR001466">
    <property type="entry name" value="Beta-lactam-related"/>
</dbReference>
<keyword evidence="3" id="KW-1185">Reference proteome</keyword>
<dbReference type="InterPro" id="IPR052794">
    <property type="entry name" value="Mito_Ser_Protease_LACTB"/>
</dbReference>
<evidence type="ECO:0000313" key="2">
    <source>
        <dbReference type="EMBL" id="KAL3884356.1"/>
    </source>
</evidence>
<evidence type="ECO:0000259" key="1">
    <source>
        <dbReference type="Pfam" id="PF00144"/>
    </source>
</evidence>
<comment type="caution">
    <text evidence="2">The sequence shown here is derived from an EMBL/GenBank/DDBJ whole genome shotgun (WGS) entry which is preliminary data.</text>
</comment>
<sequence length="584" mass="65107">MYNVLLFRKTCTALAATSLSGDLRNFLLSSRIFSTWIIRTHPLKSHPRLRAKSAGPCVNDNTRPLFRFIINPTAQIAKTFSTSRGQGPYNTGWRHTAVLGMVTVVLCGVTWGISRSRTQCEAEPRETKNVLTREKEQGKKISATKEKNFVAAIEKARDLAIRIKDETGTPGLTIAVSVNGQLVWSDGLGYADVENRLPCSPDTVLRIASISKSITMAAVARMWESGDLDIDKPIQHYIPSFPEKYWNGEKVTITTRQLVSHLGGIRHYDKSYIKNQQEKKREQENNKTKEQLVKGDNPSDKILVQSVSGENQEKKAEMEQAEYYINRKYKSVTEGLKLFQDDPLVHKPESAFLYTTHGWTLVSAVLEGAAKMPFEKLIVGLFQDLGLENTYLEKNSPLIYQRGRHYVKNKKGRIVNAPYVDNSYKWAGGGFLSNVKDLVKFGNAMLYSFQFQGSSSGTGLQSCHGSIKPSPPGFLKPETMKLLWSPVKGTQMSWDSDGLYGMGWGVVLEKYEHGHCKDVRYYVSHTGGAIGGSSVLLILPLKSEDQLSTEGIPKGIVVAILANMMSVGLNRTALQIAKIFEEEL</sequence>
<dbReference type="AlphaFoldDB" id="A0ABD3XFE5"/>
<dbReference type="InterPro" id="IPR012338">
    <property type="entry name" value="Beta-lactam/transpept-like"/>
</dbReference>
<organism evidence="2 3">
    <name type="scientific">Sinanodonta woodiana</name>
    <name type="common">Chinese pond mussel</name>
    <name type="synonym">Anodonta woodiana</name>
    <dbReference type="NCBI Taxonomy" id="1069815"/>
    <lineage>
        <taxon>Eukaryota</taxon>
        <taxon>Metazoa</taxon>
        <taxon>Spiralia</taxon>
        <taxon>Lophotrochozoa</taxon>
        <taxon>Mollusca</taxon>
        <taxon>Bivalvia</taxon>
        <taxon>Autobranchia</taxon>
        <taxon>Heteroconchia</taxon>
        <taxon>Palaeoheterodonta</taxon>
        <taxon>Unionida</taxon>
        <taxon>Unionoidea</taxon>
        <taxon>Unionidae</taxon>
        <taxon>Unioninae</taxon>
        <taxon>Sinanodonta</taxon>
    </lineage>
</organism>
<dbReference type="PANTHER" id="PTHR46520">
    <property type="entry name" value="SERINE BETA-LACTAMASE-LIKE PROTEIN LACTB, MITOCHONDRIAL"/>
    <property type="match status" value="1"/>
</dbReference>
<accession>A0ABD3XFE5</accession>
<name>A0ABD3XFE5_SINWO</name>
<dbReference type="SUPFAM" id="SSF56601">
    <property type="entry name" value="beta-lactamase/transpeptidase-like"/>
    <property type="match status" value="1"/>
</dbReference>
<dbReference type="EMBL" id="JBJQND010000002">
    <property type="protein sequence ID" value="KAL3884356.1"/>
    <property type="molecule type" value="Genomic_DNA"/>
</dbReference>
<evidence type="ECO:0000313" key="3">
    <source>
        <dbReference type="Proteomes" id="UP001634394"/>
    </source>
</evidence>